<comment type="caution">
    <text evidence="3">The sequence shown here is derived from an EMBL/GenBank/DDBJ whole genome shotgun (WGS) entry which is preliminary data.</text>
</comment>
<organism evidence="3 4">
    <name type="scientific">Hymenobacter negativus</name>
    <dbReference type="NCBI Taxonomy" id="2795026"/>
    <lineage>
        <taxon>Bacteria</taxon>
        <taxon>Pseudomonadati</taxon>
        <taxon>Bacteroidota</taxon>
        <taxon>Cytophagia</taxon>
        <taxon>Cytophagales</taxon>
        <taxon>Hymenobacteraceae</taxon>
        <taxon>Hymenobacter</taxon>
    </lineage>
</organism>
<reference evidence="3 4" key="1">
    <citation type="submission" date="2021-03" db="EMBL/GenBank/DDBJ databases">
        <authorList>
            <person name="Kim M.K."/>
        </authorList>
    </citation>
    <scope>NUCLEOTIDE SEQUENCE [LARGE SCALE GENOMIC DNA]</scope>
    <source>
        <strain evidence="3 4">BT442</strain>
    </source>
</reference>
<dbReference type="RefSeq" id="WP_208173454.1">
    <property type="nucleotide sequence ID" value="NZ_JAGETZ010000001.1"/>
</dbReference>
<gene>
    <name evidence="3" type="ORF">J4E00_02640</name>
</gene>
<evidence type="ECO:0000256" key="1">
    <source>
        <dbReference type="SAM" id="Phobius"/>
    </source>
</evidence>
<dbReference type="EMBL" id="JAGETZ010000001">
    <property type="protein sequence ID" value="MBO2007930.1"/>
    <property type="molecule type" value="Genomic_DNA"/>
</dbReference>
<accession>A0ABS3QB66</accession>
<evidence type="ECO:0000313" key="4">
    <source>
        <dbReference type="Proteomes" id="UP000664369"/>
    </source>
</evidence>
<dbReference type="Pfam" id="PF13785">
    <property type="entry name" value="DUF4178"/>
    <property type="match status" value="1"/>
</dbReference>
<keyword evidence="1" id="KW-0812">Transmembrane</keyword>
<dbReference type="Proteomes" id="UP000664369">
    <property type="component" value="Unassembled WGS sequence"/>
</dbReference>
<protein>
    <submittedName>
        <fullName evidence="3">DUF4178 domain-containing protein</fullName>
    </submittedName>
</protein>
<keyword evidence="4" id="KW-1185">Reference proteome</keyword>
<feature type="domain" description="DUF4178" evidence="2">
    <location>
        <begin position="69"/>
        <end position="207"/>
    </location>
</feature>
<dbReference type="InterPro" id="IPR025235">
    <property type="entry name" value="DUF4178"/>
</dbReference>
<evidence type="ECO:0000259" key="2">
    <source>
        <dbReference type="Pfam" id="PF13785"/>
    </source>
</evidence>
<keyword evidence="1" id="KW-1133">Transmembrane helix</keyword>
<sequence>MSDILTPRPESAQLNCPKCTAYITYYDVAGSEYYACPNCHAYFRYSGEETPKVIGSYQTPTHEVPLIPLGTLGMLGGFRWRVVGFVERYEYRSEQYRWTEYQLYHPETAEYAQLAQYRGHWMLTRPNKEKPAQARFNSRSVTTPEGTYNLYNRYQARVAWAVGEFDWDIEGDDQLKIAEYILPPLMLVQERASDKTVTWYRAEHVEPSEVAAAFGLIASAMPIREGVGAVQPDPSTTRWPALRLLTTVAFFVLLLTQIGQHLRYPDRDLLKASLQVVADTTAKSAPGTGKVLVSPSFTLDHQAALEIDLTTTLNNQWLELPVSLVNEQTGQGFEFTKNIEFYNGVEGGESWSEGSRNADAVLSRVPAGRYHLNFYPFTESGPAAPGIEVRVTADPPLWSNFFVVLLLILIYPIWQYLRRASHETKRWSASDYGPSAD</sequence>
<feature type="transmembrane region" description="Helical" evidence="1">
    <location>
        <begin position="397"/>
        <end position="417"/>
    </location>
</feature>
<proteinExistence type="predicted"/>
<evidence type="ECO:0000313" key="3">
    <source>
        <dbReference type="EMBL" id="MBO2007930.1"/>
    </source>
</evidence>
<name>A0ABS3QB66_9BACT</name>
<keyword evidence="1" id="KW-0472">Membrane</keyword>